<dbReference type="PANTHER" id="PTHR10465">
    <property type="entry name" value="TRANSMEMBRANE GTPASE FZO1"/>
    <property type="match status" value="1"/>
</dbReference>
<dbReference type="GO" id="GO:0016020">
    <property type="term" value="C:membrane"/>
    <property type="evidence" value="ECO:0007669"/>
    <property type="project" value="UniProtKB-SubCell"/>
</dbReference>
<keyword evidence="4" id="KW-0342">GTP-binding</keyword>
<dbReference type="GO" id="GO:0003924">
    <property type="term" value="F:GTPase activity"/>
    <property type="evidence" value="ECO:0007669"/>
    <property type="project" value="InterPro"/>
</dbReference>
<dbReference type="Gene3D" id="3.40.50.300">
    <property type="entry name" value="P-loop containing nucleotide triphosphate hydrolases"/>
    <property type="match status" value="1"/>
</dbReference>
<organism evidence="7 8">
    <name type="scientific">Bacillus safensis</name>
    <dbReference type="NCBI Taxonomy" id="561879"/>
    <lineage>
        <taxon>Bacteria</taxon>
        <taxon>Bacillati</taxon>
        <taxon>Bacillota</taxon>
        <taxon>Bacilli</taxon>
        <taxon>Bacillales</taxon>
        <taxon>Bacillaceae</taxon>
        <taxon>Bacillus</taxon>
    </lineage>
</organism>
<evidence type="ECO:0000256" key="1">
    <source>
        <dbReference type="ARBA" id="ARBA00004370"/>
    </source>
</evidence>
<proteinExistence type="predicted"/>
<protein>
    <recommendedName>
        <fullName evidence="6">Dynamin N-terminal domain-containing protein</fullName>
    </recommendedName>
</protein>
<dbReference type="EMBL" id="AP021906">
    <property type="protein sequence ID" value="BBP90209.1"/>
    <property type="molecule type" value="Genomic_DNA"/>
</dbReference>
<keyword evidence="2" id="KW-0547">Nucleotide-binding</keyword>
<evidence type="ECO:0000313" key="7">
    <source>
        <dbReference type="EMBL" id="BBP90209.1"/>
    </source>
</evidence>
<dbReference type="SUPFAM" id="SSF52540">
    <property type="entry name" value="P-loop containing nucleoside triphosphate hydrolases"/>
    <property type="match status" value="1"/>
</dbReference>
<evidence type="ECO:0000256" key="3">
    <source>
        <dbReference type="ARBA" id="ARBA00022801"/>
    </source>
</evidence>
<evidence type="ECO:0000313" key="8">
    <source>
        <dbReference type="Proteomes" id="UP000464658"/>
    </source>
</evidence>
<name>A0A5S9ME39_BACIA</name>
<feature type="domain" description="Dynamin N-terminal" evidence="6">
    <location>
        <begin position="3"/>
        <end position="72"/>
    </location>
</feature>
<reference evidence="7 8" key="1">
    <citation type="submission" date="2019-12" db="EMBL/GenBank/DDBJ databases">
        <title>Full genome sequence of a Bacillus safensis strain isolated from commercially available natto in Indonesia.</title>
        <authorList>
            <person name="Yoshida M."/>
            <person name="Uomi M."/>
            <person name="Waturangi D."/>
            <person name="Ekaputri J.J."/>
            <person name="Setiamarga D.H.E."/>
        </authorList>
    </citation>
    <scope>NUCLEOTIDE SEQUENCE [LARGE SCALE GENOMIC DNA]</scope>
    <source>
        <strain evidence="7 8">IDN1</strain>
    </source>
</reference>
<comment type="subcellular location">
    <subcellularLocation>
        <location evidence="1">Membrane</location>
    </subcellularLocation>
</comment>
<dbReference type="InterPro" id="IPR045063">
    <property type="entry name" value="Dynamin_N"/>
</dbReference>
<dbReference type="AlphaFoldDB" id="A0A5S9ME39"/>
<evidence type="ECO:0000256" key="5">
    <source>
        <dbReference type="ARBA" id="ARBA00023136"/>
    </source>
</evidence>
<sequence length="88" mass="10214">MVKEVTVYLSTPLTDKGLTIVDTPGASSMNKRHTEIAFQYMKDADALLYLTYYQHSFSKKADRSFLRKLGLVKDSFSMDKMFFYYQCS</sequence>
<dbReference type="Proteomes" id="UP000464658">
    <property type="component" value="Chromosome"/>
</dbReference>
<dbReference type="InterPro" id="IPR027094">
    <property type="entry name" value="Mitofusin_fam"/>
</dbReference>
<dbReference type="InterPro" id="IPR027417">
    <property type="entry name" value="P-loop_NTPase"/>
</dbReference>
<gene>
    <name evidence="7" type="ORF">BsIDN1_38270</name>
</gene>
<keyword evidence="3" id="KW-0378">Hydrolase</keyword>
<evidence type="ECO:0000256" key="2">
    <source>
        <dbReference type="ARBA" id="ARBA00022741"/>
    </source>
</evidence>
<keyword evidence="5" id="KW-0472">Membrane</keyword>
<dbReference type="PANTHER" id="PTHR10465:SF0">
    <property type="entry name" value="SARCALUMENIN"/>
    <property type="match status" value="1"/>
</dbReference>
<evidence type="ECO:0000256" key="4">
    <source>
        <dbReference type="ARBA" id="ARBA00023134"/>
    </source>
</evidence>
<accession>A0A5S9ME39</accession>
<evidence type="ECO:0000259" key="6">
    <source>
        <dbReference type="Pfam" id="PF00350"/>
    </source>
</evidence>
<dbReference type="GO" id="GO:0005525">
    <property type="term" value="F:GTP binding"/>
    <property type="evidence" value="ECO:0007669"/>
    <property type="project" value="UniProtKB-KW"/>
</dbReference>
<dbReference type="Pfam" id="PF00350">
    <property type="entry name" value="Dynamin_N"/>
    <property type="match status" value="1"/>
</dbReference>